<evidence type="ECO:0000256" key="4">
    <source>
        <dbReference type="ARBA" id="ARBA00023242"/>
    </source>
</evidence>
<feature type="region of interest" description="Disordered" evidence="5">
    <location>
        <begin position="142"/>
        <end position="203"/>
    </location>
</feature>
<dbReference type="InParanoid" id="A0A1U7SAH0"/>
<dbReference type="GO" id="GO:0000977">
    <property type="term" value="F:RNA polymerase II transcription regulatory region sequence-specific DNA binding"/>
    <property type="evidence" value="ECO:0007669"/>
    <property type="project" value="TreeGrafter"/>
</dbReference>
<accession>A0A1U7SAH0</accession>
<dbReference type="GO" id="GO:0046983">
    <property type="term" value="F:protein dimerization activity"/>
    <property type="evidence" value="ECO:0007669"/>
    <property type="project" value="InterPro"/>
</dbReference>
<dbReference type="GeneID" id="102380790"/>
<dbReference type="InterPro" id="IPR011598">
    <property type="entry name" value="bHLH_dom"/>
</dbReference>
<dbReference type="InterPro" id="IPR050283">
    <property type="entry name" value="E-box_TF_Regulators"/>
</dbReference>
<dbReference type="GO" id="GO:0060429">
    <property type="term" value="P:epithelium development"/>
    <property type="evidence" value="ECO:0007669"/>
    <property type="project" value="UniProtKB-ARBA"/>
</dbReference>
<dbReference type="CDD" id="cd19747">
    <property type="entry name" value="bHLH_TS_ASCL5"/>
    <property type="match status" value="1"/>
</dbReference>
<dbReference type="OrthoDB" id="6241467at2759"/>
<keyword evidence="3" id="KW-0804">Transcription</keyword>
<evidence type="ECO:0000313" key="8">
    <source>
        <dbReference type="RefSeq" id="XP_006037731.1"/>
    </source>
</evidence>
<dbReference type="GO" id="GO:0048513">
    <property type="term" value="P:animal organ development"/>
    <property type="evidence" value="ECO:0007669"/>
    <property type="project" value="UniProtKB-ARBA"/>
</dbReference>
<dbReference type="GO" id="GO:0005634">
    <property type="term" value="C:nucleus"/>
    <property type="evidence" value="ECO:0007669"/>
    <property type="project" value="UniProtKB-ARBA"/>
</dbReference>
<sequence length="218" mass="24070">MNSNFCRALADRRPMAPSACMQLALSPPPGHSCHPVLDTVAAFPFWLHPTDLDPNCYNTCGSVISYVPFHRHFGVCDYPFEPAFIQKRNERERRRVKCVNEGYARLRGHLPGTMSEKRLSKVETLRAAIRYIKYLQDVLSRSPEGTAPEADSSLAERAAPSCSLAPDCSDEESKVTSSSSCSALPSSSPEPRGANRKDCASTSWSQCLEEQRLSTKAS</sequence>
<evidence type="ECO:0000256" key="3">
    <source>
        <dbReference type="ARBA" id="ARBA00023163"/>
    </source>
</evidence>
<name>A0A1U7SAH0_ALLSI</name>
<evidence type="ECO:0000259" key="6">
    <source>
        <dbReference type="PROSITE" id="PS50888"/>
    </source>
</evidence>
<evidence type="ECO:0000256" key="2">
    <source>
        <dbReference type="ARBA" id="ARBA00023125"/>
    </source>
</evidence>
<feature type="domain" description="BHLH" evidence="6">
    <location>
        <begin position="83"/>
        <end position="135"/>
    </location>
</feature>
<evidence type="ECO:0000256" key="1">
    <source>
        <dbReference type="ARBA" id="ARBA00023015"/>
    </source>
</evidence>
<dbReference type="CTD" id="647219"/>
<dbReference type="InterPro" id="IPR036638">
    <property type="entry name" value="HLH_DNA-bd_sf"/>
</dbReference>
<protein>
    <submittedName>
        <fullName evidence="8">Achaete-scute homolog 5</fullName>
    </submittedName>
</protein>
<keyword evidence="4" id="KW-0539">Nucleus</keyword>
<dbReference type="eggNOG" id="KOG4029">
    <property type="taxonomic scope" value="Eukaryota"/>
</dbReference>
<evidence type="ECO:0000313" key="7">
    <source>
        <dbReference type="Proteomes" id="UP000189705"/>
    </source>
</evidence>
<dbReference type="Pfam" id="PF00010">
    <property type="entry name" value="HLH"/>
    <property type="match status" value="1"/>
</dbReference>
<reference evidence="8" key="1">
    <citation type="submission" date="2025-08" db="UniProtKB">
        <authorList>
            <consortium name="RefSeq"/>
        </authorList>
    </citation>
    <scope>IDENTIFICATION</scope>
</reference>
<dbReference type="STRING" id="38654.A0A1U7SAH0"/>
<dbReference type="Gene3D" id="4.10.280.10">
    <property type="entry name" value="Helix-loop-helix DNA-binding domain"/>
    <property type="match status" value="1"/>
</dbReference>
<keyword evidence="1" id="KW-0805">Transcription regulation</keyword>
<dbReference type="KEGG" id="asn:102380790"/>
<dbReference type="GO" id="GO:0001227">
    <property type="term" value="F:DNA-binding transcription repressor activity, RNA polymerase II-specific"/>
    <property type="evidence" value="ECO:0007669"/>
    <property type="project" value="UniProtKB-ARBA"/>
</dbReference>
<dbReference type="GO" id="GO:0005667">
    <property type="term" value="C:transcription regulator complex"/>
    <property type="evidence" value="ECO:0007669"/>
    <property type="project" value="UniProtKB-ARBA"/>
</dbReference>
<feature type="compositionally biased region" description="Low complexity" evidence="5">
    <location>
        <begin position="175"/>
        <end position="191"/>
    </location>
</feature>
<dbReference type="RefSeq" id="XP_006037731.1">
    <property type="nucleotide sequence ID" value="XM_006037669.2"/>
</dbReference>
<dbReference type="PANTHER" id="PTHR23349:SF108">
    <property type="entry name" value="BHLH DOMAIN-CONTAINING PROTEIN"/>
    <property type="match status" value="1"/>
</dbReference>
<dbReference type="Proteomes" id="UP000189705">
    <property type="component" value="Unplaced"/>
</dbReference>
<evidence type="ECO:0000256" key="5">
    <source>
        <dbReference type="SAM" id="MobiDB-lite"/>
    </source>
</evidence>
<dbReference type="FunFam" id="4.10.280.10:FF:000038">
    <property type="entry name" value="achaete-scute homolog 3"/>
    <property type="match status" value="1"/>
</dbReference>
<proteinExistence type="predicted"/>
<dbReference type="PROSITE" id="PS50888">
    <property type="entry name" value="BHLH"/>
    <property type="match status" value="1"/>
</dbReference>
<organism evidence="7 8">
    <name type="scientific">Alligator sinensis</name>
    <name type="common">Chinese alligator</name>
    <dbReference type="NCBI Taxonomy" id="38654"/>
    <lineage>
        <taxon>Eukaryota</taxon>
        <taxon>Metazoa</taxon>
        <taxon>Chordata</taxon>
        <taxon>Craniata</taxon>
        <taxon>Vertebrata</taxon>
        <taxon>Euteleostomi</taxon>
        <taxon>Archelosauria</taxon>
        <taxon>Archosauria</taxon>
        <taxon>Crocodylia</taxon>
        <taxon>Alligatoridae</taxon>
        <taxon>Alligatorinae</taxon>
        <taxon>Alligator</taxon>
    </lineage>
</organism>
<dbReference type="SUPFAM" id="SSF47459">
    <property type="entry name" value="HLH, helix-loop-helix DNA-binding domain"/>
    <property type="match status" value="1"/>
</dbReference>
<dbReference type="AlphaFoldDB" id="A0A1U7SAH0"/>
<dbReference type="PANTHER" id="PTHR23349">
    <property type="entry name" value="BASIC HELIX-LOOP-HELIX TRANSCRIPTION FACTOR, TWIST"/>
    <property type="match status" value="1"/>
</dbReference>
<dbReference type="SMART" id="SM00353">
    <property type="entry name" value="HLH"/>
    <property type="match status" value="1"/>
</dbReference>
<keyword evidence="7" id="KW-1185">Reference proteome</keyword>
<gene>
    <name evidence="8" type="primary">ASCL5</name>
</gene>
<keyword evidence="2" id="KW-0238">DNA-binding</keyword>